<dbReference type="PANTHER" id="PTHR24096:SF149">
    <property type="entry name" value="AMP-BINDING DOMAIN-CONTAINING PROTEIN-RELATED"/>
    <property type="match status" value="1"/>
</dbReference>
<evidence type="ECO:0000256" key="2">
    <source>
        <dbReference type="ARBA" id="ARBA00022598"/>
    </source>
</evidence>
<dbReference type="InterPro" id="IPR000873">
    <property type="entry name" value="AMP-dep_synth/lig_dom"/>
</dbReference>
<evidence type="ECO:0000256" key="1">
    <source>
        <dbReference type="ARBA" id="ARBA00006432"/>
    </source>
</evidence>
<evidence type="ECO:0000259" key="5">
    <source>
        <dbReference type="Pfam" id="PF13193"/>
    </source>
</evidence>
<dbReference type="InterPro" id="IPR045851">
    <property type="entry name" value="AMP-bd_C_sf"/>
</dbReference>
<evidence type="ECO:0000313" key="6">
    <source>
        <dbReference type="EMBL" id="MFC3456056.1"/>
    </source>
</evidence>
<protein>
    <submittedName>
        <fullName evidence="6">SDR family NAD(P)-dependent oxidoreductase</fullName>
    </submittedName>
</protein>
<dbReference type="Pfam" id="PF13193">
    <property type="entry name" value="AMP-binding_C"/>
    <property type="match status" value="1"/>
</dbReference>
<evidence type="ECO:0000313" key="7">
    <source>
        <dbReference type="Proteomes" id="UP001595645"/>
    </source>
</evidence>
<dbReference type="Pfam" id="PF00501">
    <property type="entry name" value="AMP-binding"/>
    <property type="match status" value="1"/>
</dbReference>
<reference evidence="7" key="1">
    <citation type="journal article" date="2019" name="Int. J. Syst. Evol. Microbiol.">
        <title>The Global Catalogue of Microorganisms (GCM) 10K type strain sequencing project: providing services to taxonomists for standard genome sequencing and annotation.</title>
        <authorList>
            <consortium name="The Broad Institute Genomics Platform"/>
            <consortium name="The Broad Institute Genome Sequencing Center for Infectious Disease"/>
            <person name="Wu L."/>
            <person name="Ma J."/>
        </authorList>
    </citation>
    <scope>NUCLEOTIDE SEQUENCE [LARGE SCALE GENOMIC DNA]</scope>
    <source>
        <strain evidence="7">CGMCC 4.7676</strain>
    </source>
</reference>
<dbReference type="InterPro" id="IPR025110">
    <property type="entry name" value="AMP-bd_C"/>
</dbReference>
<dbReference type="InterPro" id="IPR042099">
    <property type="entry name" value="ANL_N_sf"/>
</dbReference>
<dbReference type="EMBL" id="JBHRWK010000111">
    <property type="protein sequence ID" value="MFC3456056.1"/>
    <property type="molecule type" value="Genomic_DNA"/>
</dbReference>
<proteinExistence type="inferred from homology"/>
<name>A0ABV7PA96_9PSEU</name>
<keyword evidence="2" id="KW-0436">Ligase</keyword>
<comment type="similarity">
    <text evidence="1">Belongs to the ATP-dependent AMP-binding enzyme family.</text>
</comment>
<gene>
    <name evidence="6" type="ORF">ACFOSH_42065</name>
</gene>
<dbReference type="PANTHER" id="PTHR24096">
    <property type="entry name" value="LONG-CHAIN-FATTY-ACID--COA LIGASE"/>
    <property type="match status" value="1"/>
</dbReference>
<accession>A0ABV7PA96</accession>
<feature type="domain" description="AMP-binding enzyme C-terminal" evidence="5">
    <location>
        <begin position="417"/>
        <end position="490"/>
    </location>
</feature>
<dbReference type="Gene3D" id="3.30.300.30">
    <property type="match status" value="1"/>
</dbReference>
<evidence type="ECO:0000256" key="3">
    <source>
        <dbReference type="SAM" id="MobiDB-lite"/>
    </source>
</evidence>
<dbReference type="Gene3D" id="3.40.50.720">
    <property type="entry name" value="NAD(P)-binding Rossmann-like Domain"/>
    <property type="match status" value="1"/>
</dbReference>
<dbReference type="Gene3D" id="3.40.50.12780">
    <property type="entry name" value="N-terminal domain of ligase-like"/>
    <property type="match status" value="1"/>
</dbReference>
<comment type="caution">
    <text evidence="6">The sequence shown here is derived from an EMBL/GenBank/DDBJ whole genome shotgun (WGS) entry which is preliminary data.</text>
</comment>
<evidence type="ECO:0000259" key="4">
    <source>
        <dbReference type="Pfam" id="PF00501"/>
    </source>
</evidence>
<organism evidence="6 7">
    <name type="scientific">Amycolatopsis speibonae</name>
    <dbReference type="NCBI Taxonomy" id="1450224"/>
    <lineage>
        <taxon>Bacteria</taxon>
        <taxon>Bacillati</taxon>
        <taxon>Actinomycetota</taxon>
        <taxon>Actinomycetes</taxon>
        <taxon>Pseudonocardiales</taxon>
        <taxon>Pseudonocardiaceae</taxon>
        <taxon>Amycolatopsis</taxon>
    </lineage>
</organism>
<keyword evidence="7" id="KW-1185">Reference proteome</keyword>
<dbReference type="SUPFAM" id="SSF51735">
    <property type="entry name" value="NAD(P)-binding Rossmann-fold domains"/>
    <property type="match status" value="1"/>
</dbReference>
<feature type="region of interest" description="Disordered" evidence="3">
    <location>
        <begin position="713"/>
        <end position="743"/>
    </location>
</feature>
<dbReference type="RefSeq" id="WP_378247066.1">
    <property type="nucleotide sequence ID" value="NZ_JBHRWK010000111.1"/>
</dbReference>
<dbReference type="Pfam" id="PF00106">
    <property type="entry name" value="adh_short"/>
    <property type="match status" value="1"/>
</dbReference>
<dbReference type="Proteomes" id="UP001595645">
    <property type="component" value="Unassembled WGS sequence"/>
</dbReference>
<dbReference type="InterPro" id="IPR036291">
    <property type="entry name" value="NAD(P)-bd_dom_sf"/>
</dbReference>
<feature type="domain" description="AMP-dependent synthetase/ligase" evidence="4">
    <location>
        <begin position="25"/>
        <end position="368"/>
    </location>
</feature>
<sequence>MPGSAIDTGTTDVDLVSHVLGAVSSGDRLALVDYTHDEPRRWSYAALKAAVFALADHLHSNGVRQDDVVAVLTENSAEFVISYFGVLAAGGVVLPLDPRAAERDWQADVTGCSVRAMIVDTALWPTPPLLAHGCVRIGQEWETATSACMEKREAVAPGGDRTAVLMSSSGTTGRPKKVRVTHRNLTAGLRQIESLHRLGADDVVTCAGPLRHIYGMQMAMNPVLRAGGTLLIGPTHFDLSELLRSLAEENVAVAYLVPSVIVGIAALPRVPATPALRLVVSGGGPLAPIAVEGCVRMLGKPVVQGFGMTEAGCIAFTPDDHHDKPETVGRVLPGTEMRFVDPATGKDAEAGHPGELLLSGPQISPGYLEASAPAIRDPDGWFHTGDLAVLDEDGFLRIVGRLKALIKYKGFQVAPAELEAVLLEHPEVADVLVTGEPDPTAGEVPKAFVVVPRDVSLTELTTHVAARVPGYKRVRLIERVREIPRSETGKPSRPPALRVVVLNGHSGMGSAFADEFVAAGMSVLLAGIVAEPATRRVDESGGTRGTMVTLAADLAKATAGEALTTAAVHELGGVDVVLDAWSAGVPDDSQAGNTAPLGQAEAVIRALLGAVTTGPARVITLLSGGHDPRLIAETAGKAHRVFLVQPAEDRAGTEVCVVGFDPGRPDCSSAPADAARPPVMSAAARQTVIALATGAADHCPGRCFDHRDVEPAPVAGSRIAPVRPPRTGETGTSDSIEETVLRG</sequence>
<dbReference type="SUPFAM" id="SSF56801">
    <property type="entry name" value="Acetyl-CoA synthetase-like"/>
    <property type="match status" value="1"/>
</dbReference>
<dbReference type="InterPro" id="IPR002347">
    <property type="entry name" value="SDR_fam"/>
</dbReference>